<keyword evidence="3" id="KW-1185">Reference proteome</keyword>
<dbReference type="Proteomes" id="UP000041254">
    <property type="component" value="Unassembled WGS sequence"/>
</dbReference>
<keyword evidence="1" id="KW-0732">Signal</keyword>
<dbReference type="VEuPathDB" id="CryptoDB:Vbra_18370"/>
<evidence type="ECO:0000313" key="2">
    <source>
        <dbReference type="EMBL" id="CEM32708.1"/>
    </source>
</evidence>
<evidence type="ECO:0000313" key="3">
    <source>
        <dbReference type="Proteomes" id="UP000041254"/>
    </source>
</evidence>
<dbReference type="EMBL" id="CDMY01000759">
    <property type="protein sequence ID" value="CEM32708.1"/>
    <property type="molecule type" value="Genomic_DNA"/>
</dbReference>
<organism evidence="2 3">
    <name type="scientific">Vitrella brassicaformis (strain CCMP3155)</name>
    <dbReference type="NCBI Taxonomy" id="1169540"/>
    <lineage>
        <taxon>Eukaryota</taxon>
        <taxon>Sar</taxon>
        <taxon>Alveolata</taxon>
        <taxon>Colpodellida</taxon>
        <taxon>Vitrellaceae</taxon>
        <taxon>Vitrella</taxon>
    </lineage>
</organism>
<name>A0A0G4GQJ2_VITBC</name>
<evidence type="ECO:0000256" key="1">
    <source>
        <dbReference type="SAM" id="SignalP"/>
    </source>
</evidence>
<protein>
    <submittedName>
        <fullName evidence="2">Uncharacterized protein</fullName>
    </submittedName>
</protein>
<sequence length="156" mass="17153">MAFLRAVFCLLALSVATLAAPSADPSADVLEVSVRETSAGKYMIGVTLETSDVDCTHYANWWEVLSEDGELLYRRILRHSHAATQPFTRYSEDDVSLEEDQEIIVRAHMHVDGKELYPDSQVLKGSAKAGFAKATLEKNFAAAVEKEGPQAEGCLY</sequence>
<feature type="signal peptide" evidence="1">
    <location>
        <begin position="1"/>
        <end position="19"/>
    </location>
</feature>
<feature type="chain" id="PRO_5005190851" evidence="1">
    <location>
        <begin position="20"/>
        <end position="156"/>
    </location>
</feature>
<dbReference type="AlphaFoldDB" id="A0A0G4GQJ2"/>
<reference evidence="2 3" key="1">
    <citation type="submission" date="2014-11" db="EMBL/GenBank/DDBJ databases">
        <authorList>
            <person name="Zhu J."/>
            <person name="Qi W."/>
            <person name="Song R."/>
        </authorList>
    </citation>
    <scope>NUCLEOTIDE SEQUENCE [LARGE SCALE GENOMIC DNA]</scope>
</reference>
<gene>
    <name evidence="2" type="ORF">Vbra_18370</name>
</gene>
<dbReference type="InParanoid" id="A0A0G4GQJ2"/>
<accession>A0A0G4GQJ2</accession>
<proteinExistence type="predicted"/>